<organism evidence="3 4">
    <name type="scientific">Cellulosilyticum lentocellum (strain ATCC 49066 / DSM 5427 / NCIMB 11756 / RHM5)</name>
    <name type="common">Clostridium lentocellum</name>
    <dbReference type="NCBI Taxonomy" id="642492"/>
    <lineage>
        <taxon>Bacteria</taxon>
        <taxon>Bacillati</taxon>
        <taxon>Bacillota</taxon>
        <taxon>Clostridia</taxon>
        <taxon>Lachnospirales</taxon>
        <taxon>Cellulosilyticaceae</taxon>
        <taxon>Cellulosilyticum</taxon>
    </lineage>
</organism>
<dbReference type="HOGENOM" id="CLU_1122983_0_0_9"/>
<feature type="compositionally biased region" description="Low complexity" evidence="1">
    <location>
        <begin position="70"/>
        <end position="87"/>
    </location>
</feature>
<keyword evidence="2" id="KW-0472">Membrane</keyword>
<dbReference type="KEGG" id="cle:Clole_0762"/>
<dbReference type="RefSeq" id="WP_013655796.1">
    <property type="nucleotide sequence ID" value="NC_015275.1"/>
</dbReference>
<reference evidence="3 4" key="1">
    <citation type="journal article" date="2011" name="J. Bacteriol.">
        <title>Complete genome sequence of the cellulose-degrading bacterium Cellulosilyticum lentocellum.</title>
        <authorList>
            <consortium name="US DOE Joint Genome Institute"/>
            <person name="Miller D.A."/>
            <person name="Suen G."/>
            <person name="Bruce D."/>
            <person name="Copeland A."/>
            <person name="Cheng J.F."/>
            <person name="Detter C."/>
            <person name="Goodwin L.A."/>
            <person name="Han C.S."/>
            <person name="Hauser L.J."/>
            <person name="Land M.L."/>
            <person name="Lapidus A."/>
            <person name="Lucas S."/>
            <person name="Meincke L."/>
            <person name="Pitluck S."/>
            <person name="Tapia R."/>
            <person name="Teshima H."/>
            <person name="Woyke T."/>
            <person name="Fox B.G."/>
            <person name="Angert E.R."/>
            <person name="Currie C.R."/>
        </authorList>
    </citation>
    <scope>NUCLEOTIDE SEQUENCE [LARGE SCALE GENOMIC DNA]</scope>
    <source>
        <strain evidence="4">ATCC 49066 / DSM 5427 / NCIMB 11756 / RHM5</strain>
    </source>
</reference>
<dbReference type="eggNOG" id="COG2247">
    <property type="taxonomic scope" value="Bacteria"/>
</dbReference>
<dbReference type="Proteomes" id="UP000008467">
    <property type="component" value="Chromosome"/>
</dbReference>
<accession>F2JPE7</accession>
<evidence type="ECO:0000256" key="2">
    <source>
        <dbReference type="SAM" id="Phobius"/>
    </source>
</evidence>
<proteinExistence type="predicted"/>
<dbReference type="AlphaFoldDB" id="F2JPE7"/>
<evidence type="ECO:0000313" key="4">
    <source>
        <dbReference type="Proteomes" id="UP000008467"/>
    </source>
</evidence>
<evidence type="ECO:0008006" key="5">
    <source>
        <dbReference type="Google" id="ProtNLM"/>
    </source>
</evidence>
<evidence type="ECO:0000256" key="1">
    <source>
        <dbReference type="SAM" id="MobiDB-lite"/>
    </source>
</evidence>
<sequence>MSKLIKCKTCTTEMASSATTCPKCGAKNKQPIYKKWWFYVVIILIIGALAGTTEDTPSSDTTNKPNTENPAITPGNTTATTTPALTPEPEDKNPAIKAGTYKIGTELPAGEYLFIADSMGYMEITSDSTGSFDSIIANDTVASHRYITVKDGEYLKLQGGKTYALADAPSIVPENGLYQDGMYKVGTDIPAGEYKVMLTSSIGYIEVTSGSRGVFDEIVTNDAPTGDTYITVTEGQYLKLQGVEIQK</sequence>
<gene>
    <name evidence="3" type="ordered locus">Clole_0762</name>
</gene>
<evidence type="ECO:0000313" key="3">
    <source>
        <dbReference type="EMBL" id="ADZ82495.1"/>
    </source>
</evidence>
<feature type="compositionally biased region" description="Polar residues" evidence="1">
    <location>
        <begin position="53"/>
        <end position="69"/>
    </location>
</feature>
<dbReference type="EMBL" id="CP002582">
    <property type="protein sequence ID" value="ADZ82495.1"/>
    <property type="molecule type" value="Genomic_DNA"/>
</dbReference>
<keyword evidence="2" id="KW-0812">Transmembrane</keyword>
<dbReference type="STRING" id="642492.Clole_0762"/>
<name>F2JPE7_CELLD</name>
<keyword evidence="4" id="KW-1185">Reference proteome</keyword>
<feature type="transmembrane region" description="Helical" evidence="2">
    <location>
        <begin position="36"/>
        <end position="53"/>
    </location>
</feature>
<feature type="region of interest" description="Disordered" evidence="1">
    <location>
        <begin position="53"/>
        <end position="95"/>
    </location>
</feature>
<keyword evidence="2" id="KW-1133">Transmembrane helix</keyword>
<protein>
    <recommendedName>
        <fullName evidence="5">Zinc ribbon domain-containing protein</fullName>
    </recommendedName>
</protein>